<reference evidence="2 3" key="1">
    <citation type="submission" date="2015-01" db="EMBL/GenBank/DDBJ databases">
        <title>The Genome Sequence of Exophiala oligosperma CBS72588.</title>
        <authorList>
            <consortium name="The Broad Institute Genomics Platform"/>
            <person name="Cuomo C."/>
            <person name="de Hoog S."/>
            <person name="Gorbushina A."/>
            <person name="Stielow B."/>
            <person name="Teixiera M."/>
            <person name="Abouelleil A."/>
            <person name="Chapman S.B."/>
            <person name="Priest M."/>
            <person name="Young S.K."/>
            <person name="Wortman J."/>
            <person name="Nusbaum C."/>
            <person name="Birren B."/>
        </authorList>
    </citation>
    <scope>NUCLEOTIDE SEQUENCE [LARGE SCALE GENOMIC DNA]</scope>
    <source>
        <strain evidence="2 3">CBS 72588</strain>
    </source>
</reference>
<accession>A0A0D2E0F0</accession>
<keyword evidence="3" id="KW-1185">Reference proteome</keyword>
<proteinExistence type="predicted"/>
<gene>
    <name evidence="2" type="ORF">PV06_06851</name>
</gene>
<organism evidence="2 3">
    <name type="scientific">Exophiala oligosperma</name>
    <dbReference type="NCBI Taxonomy" id="215243"/>
    <lineage>
        <taxon>Eukaryota</taxon>
        <taxon>Fungi</taxon>
        <taxon>Dikarya</taxon>
        <taxon>Ascomycota</taxon>
        <taxon>Pezizomycotina</taxon>
        <taxon>Eurotiomycetes</taxon>
        <taxon>Chaetothyriomycetidae</taxon>
        <taxon>Chaetothyriales</taxon>
        <taxon>Herpotrichiellaceae</taxon>
        <taxon>Exophiala</taxon>
    </lineage>
</organism>
<dbReference type="Proteomes" id="UP000053342">
    <property type="component" value="Unassembled WGS sequence"/>
</dbReference>
<dbReference type="VEuPathDB" id="FungiDB:PV06_06851"/>
<evidence type="ECO:0000256" key="1">
    <source>
        <dbReference type="SAM" id="SignalP"/>
    </source>
</evidence>
<dbReference type="EMBL" id="KN847337">
    <property type="protein sequence ID" value="KIW41279.1"/>
    <property type="molecule type" value="Genomic_DNA"/>
</dbReference>
<dbReference type="AlphaFoldDB" id="A0A0D2E0F0"/>
<evidence type="ECO:0000313" key="3">
    <source>
        <dbReference type="Proteomes" id="UP000053342"/>
    </source>
</evidence>
<evidence type="ECO:0000313" key="2">
    <source>
        <dbReference type="EMBL" id="KIW41279.1"/>
    </source>
</evidence>
<name>A0A0D2E0F0_9EURO</name>
<dbReference type="RefSeq" id="XP_016261495.1">
    <property type="nucleotide sequence ID" value="XM_016408015.1"/>
</dbReference>
<protein>
    <recommendedName>
        <fullName evidence="4">Ecp2 effector protein domain-containing protein</fullName>
    </recommendedName>
</protein>
<sequence>MVHLPSNLLRVILVAAAATATPVHQAPSTGSSAENHALSVFPRAGSTAIGQPEGGWAQSCTTLKKKTAGKAWNLYYAGHGQLRFDSMVLAQVPLRASLGTDPSDVCAVANDIERSCTAFATSYGLQQATIIWKEPGDPFDRGDTPWFCRLSLDNNSDPSLFGADPDGFSDHVWAWTQS</sequence>
<dbReference type="HOGENOM" id="CLU_1510625_0_0_1"/>
<feature type="signal peptide" evidence="1">
    <location>
        <begin position="1"/>
        <end position="20"/>
    </location>
</feature>
<keyword evidence="1" id="KW-0732">Signal</keyword>
<feature type="chain" id="PRO_5002256287" description="Ecp2 effector protein domain-containing protein" evidence="1">
    <location>
        <begin position="21"/>
        <end position="178"/>
    </location>
</feature>
<evidence type="ECO:0008006" key="4">
    <source>
        <dbReference type="Google" id="ProtNLM"/>
    </source>
</evidence>
<dbReference type="GeneID" id="27358925"/>